<evidence type="ECO:0000313" key="2">
    <source>
        <dbReference type="EMBL" id="VDO77405.1"/>
    </source>
</evidence>
<sequence length="220" mass="24497">MMHRIPAQHRGNRGDRKGVKRMKDSNGEPHEDVRAPTSFEAEAPVPVAVPGSPHLGQQLQCTVRHPPMSPRNHPGFVYPVFASKSNIVMADFSSSDESDLPASGADVVEGTPHSEGAAPPQVSELPGVNAVQQERDITGWVEEVRGNLFEIFDRFLFLYGTHRPGGFQPLLENIALPPRILELLLNGADQENVVEEFRRNMMEMYARFLLLFYANISSRN</sequence>
<dbReference type="AlphaFoldDB" id="A0A183FMP9"/>
<protein>
    <submittedName>
        <fullName evidence="2 4">Uncharacterized protein</fullName>
    </submittedName>
</protein>
<accession>A0A3P8BXW2</accession>
<evidence type="ECO:0000313" key="3">
    <source>
        <dbReference type="Proteomes" id="UP000050761"/>
    </source>
</evidence>
<name>A0A183FMP9_HELPZ</name>
<keyword evidence="3" id="KW-1185">Reference proteome</keyword>
<feature type="compositionally biased region" description="Basic residues" evidence="1">
    <location>
        <begin position="1"/>
        <end position="11"/>
    </location>
</feature>
<reference evidence="2 3" key="1">
    <citation type="submission" date="2018-11" db="EMBL/GenBank/DDBJ databases">
        <authorList>
            <consortium name="Pathogen Informatics"/>
        </authorList>
    </citation>
    <scope>NUCLEOTIDE SEQUENCE [LARGE SCALE GENOMIC DNA]</scope>
</reference>
<dbReference type="Proteomes" id="UP000050761">
    <property type="component" value="Unassembled WGS sequence"/>
</dbReference>
<dbReference type="EMBL" id="UZAH01026227">
    <property type="protein sequence ID" value="VDO77405.1"/>
    <property type="molecule type" value="Genomic_DNA"/>
</dbReference>
<feature type="compositionally biased region" description="Basic and acidic residues" evidence="1">
    <location>
        <begin position="12"/>
        <end position="34"/>
    </location>
</feature>
<feature type="region of interest" description="Disordered" evidence="1">
    <location>
        <begin position="94"/>
        <end position="126"/>
    </location>
</feature>
<accession>A0A183FMP9</accession>
<organism evidence="3 4">
    <name type="scientific">Heligmosomoides polygyrus</name>
    <name type="common">Parasitic roundworm</name>
    <dbReference type="NCBI Taxonomy" id="6339"/>
    <lineage>
        <taxon>Eukaryota</taxon>
        <taxon>Metazoa</taxon>
        <taxon>Ecdysozoa</taxon>
        <taxon>Nematoda</taxon>
        <taxon>Chromadorea</taxon>
        <taxon>Rhabditida</taxon>
        <taxon>Rhabditina</taxon>
        <taxon>Rhabditomorpha</taxon>
        <taxon>Strongyloidea</taxon>
        <taxon>Heligmosomidae</taxon>
        <taxon>Heligmosomoides</taxon>
    </lineage>
</organism>
<proteinExistence type="predicted"/>
<reference evidence="4" key="2">
    <citation type="submission" date="2019-09" db="UniProtKB">
        <authorList>
            <consortium name="WormBaseParasite"/>
        </authorList>
    </citation>
    <scope>IDENTIFICATION</scope>
</reference>
<dbReference type="WBParaSite" id="HPBE_0000869301-mRNA-1">
    <property type="protein sequence ID" value="HPBE_0000869301-mRNA-1"/>
    <property type="gene ID" value="HPBE_0000869301"/>
</dbReference>
<evidence type="ECO:0000256" key="1">
    <source>
        <dbReference type="SAM" id="MobiDB-lite"/>
    </source>
</evidence>
<gene>
    <name evidence="2" type="ORF">HPBE_LOCUS8694</name>
</gene>
<feature type="region of interest" description="Disordered" evidence="1">
    <location>
        <begin position="1"/>
        <end position="37"/>
    </location>
</feature>
<evidence type="ECO:0000313" key="4">
    <source>
        <dbReference type="WBParaSite" id="HPBE_0000869301-mRNA-1"/>
    </source>
</evidence>